<protein>
    <submittedName>
        <fullName evidence="1">Uncharacterized protein</fullName>
    </submittedName>
</protein>
<keyword evidence="2" id="KW-1185">Reference proteome</keyword>
<reference evidence="1 2" key="1">
    <citation type="journal article" date="2021" name="Elife">
        <title>Chloroplast acquisition without the gene transfer in kleptoplastic sea slugs, Plakobranchus ocellatus.</title>
        <authorList>
            <person name="Maeda T."/>
            <person name="Takahashi S."/>
            <person name="Yoshida T."/>
            <person name="Shimamura S."/>
            <person name="Takaki Y."/>
            <person name="Nagai Y."/>
            <person name="Toyoda A."/>
            <person name="Suzuki Y."/>
            <person name="Arimoto A."/>
            <person name="Ishii H."/>
            <person name="Satoh N."/>
            <person name="Nishiyama T."/>
            <person name="Hasebe M."/>
            <person name="Maruyama T."/>
            <person name="Minagawa J."/>
            <person name="Obokata J."/>
            <person name="Shigenobu S."/>
        </authorList>
    </citation>
    <scope>NUCLEOTIDE SEQUENCE [LARGE SCALE GENOMIC DNA]</scope>
</reference>
<evidence type="ECO:0000313" key="2">
    <source>
        <dbReference type="Proteomes" id="UP000735302"/>
    </source>
</evidence>
<organism evidence="1 2">
    <name type="scientific">Plakobranchus ocellatus</name>
    <dbReference type="NCBI Taxonomy" id="259542"/>
    <lineage>
        <taxon>Eukaryota</taxon>
        <taxon>Metazoa</taxon>
        <taxon>Spiralia</taxon>
        <taxon>Lophotrochozoa</taxon>
        <taxon>Mollusca</taxon>
        <taxon>Gastropoda</taxon>
        <taxon>Heterobranchia</taxon>
        <taxon>Euthyneura</taxon>
        <taxon>Panpulmonata</taxon>
        <taxon>Sacoglossa</taxon>
        <taxon>Placobranchoidea</taxon>
        <taxon>Plakobranchidae</taxon>
        <taxon>Plakobranchus</taxon>
    </lineage>
</organism>
<dbReference type="EMBL" id="BLXT01002901">
    <property type="protein sequence ID" value="GFN98905.1"/>
    <property type="molecule type" value="Genomic_DNA"/>
</dbReference>
<comment type="caution">
    <text evidence="1">The sequence shown here is derived from an EMBL/GenBank/DDBJ whole genome shotgun (WGS) entry which is preliminary data.</text>
</comment>
<accession>A0AAV3ZWI8</accession>
<sequence>MNNRAHNGGGSSCVLFGNSLVSLGEKQSTISYSVGREHAKSAVTSILSKRRRYSFCFYSLVLRQRLCWIKEGGCHYVTTHDSTDRCPANLEASLLTQIIRLSDRATEYDKLYSVGRA</sequence>
<dbReference type="Proteomes" id="UP000735302">
    <property type="component" value="Unassembled WGS sequence"/>
</dbReference>
<proteinExistence type="predicted"/>
<gene>
    <name evidence="1" type="ORF">PoB_002541100</name>
</gene>
<name>A0AAV3ZWI8_9GAST</name>
<dbReference type="AlphaFoldDB" id="A0AAV3ZWI8"/>
<evidence type="ECO:0000313" key="1">
    <source>
        <dbReference type="EMBL" id="GFN98905.1"/>
    </source>
</evidence>